<dbReference type="Gene3D" id="3.40.50.150">
    <property type="entry name" value="Vaccinia Virus protein VP39"/>
    <property type="match status" value="1"/>
</dbReference>
<dbReference type="EMBL" id="VXIT01000015">
    <property type="protein sequence ID" value="KAA6407989.1"/>
    <property type="molecule type" value="Genomic_DNA"/>
</dbReference>
<gene>
    <name evidence="1" type="ORF">FRX48_08340</name>
</gene>
<dbReference type="Proteomes" id="UP000324767">
    <property type="component" value="Unassembled WGS sequence"/>
</dbReference>
<dbReference type="GO" id="GO:0005737">
    <property type="term" value="C:cytoplasm"/>
    <property type="evidence" value="ECO:0007669"/>
    <property type="project" value="TreeGrafter"/>
</dbReference>
<comment type="caution">
    <text evidence="1">The sequence shown here is derived from an EMBL/GenBank/DDBJ whole genome shotgun (WGS) entry which is preliminary data.</text>
</comment>
<proteinExistence type="predicted"/>
<keyword evidence="1" id="KW-0489">Methyltransferase</keyword>
<sequence length="109" mass="12528">MMTTPHPTHLTPSQLGTKDYWDKTYTHDLRNHAHNRADIGTVWFSDSLAEEKILEYLLSDELGLDRETTNFLDVGAGNGGLLFSLRRGGVRRRREMEKARGRRGSEGRW</sequence>
<accession>A0A5M8PF93</accession>
<dbReference type="AlphaFoldDB" id="A0A5M8PF93"/>
<evidence type="ECO:0000313" key="2">
    <source>
        <dbReference type="Proteomes" id="UP000324767"/>
    </source>
</evidence>
<dbReference type="GO" id="GO:0032259">
    <property type="term" value="P:methylation"/>
    <property type="evidence" value="ECO:0007669"/>
    <property type="project" value="UniProtKB-KW"/>
</dbReference>
<dbReference type="PANTHER" id="PTHR12843:SF5">
    <property type="entry name" value="EEF1A LYSINE METHYLTRANSFERASE 2"/>
    <property type="match status" value="1"/>
</dbReference>
<organism evidence="1 2">
    <name type="scientific">Lasallia pustulata</name>
    <dbReference type="NCBI Taxonomy" id="136370"/>
    <lineage>
        <taxon>Eukaryota</taxon>
        <taxon>Fungi</taxon>
        <taxon>Dikarya</taxon>
        <taxon>Ascomycota</taxon>
        <taxon>Pezizomycotina</taxon>
        <taxon>Lecanoromycetes</taxon>
        <taxon>OSLEUM clade</taxon>
        <taxon>Umbilicariomycetidae</taxon>
        <taxon>Umbilicariales</taxon>
        <taxon>Umbilicariaceae</taxon>
        <taxon>Lasallia</taxon>
    </lineage>
</organism>
<protein>
    <submittedName>
        <fullName evidence="1">N-lysine methyltransferase SEE1</fullName>
    </submittedName>
</protein>
<evidence type="ECO:0000313" key="1">
    <source>
        <dbReference type="EMBL" id="KAA6407989.1"/>
    </source>
</evidence>
<dbReference type="InterPro" id="IPR029063">
    <property type="entry name" value="SAM-dependent_MTases_sf"/>
</dbReference>
<dbReference type="GO" id="GO:0016279">
    <property type="term" value="F:protein-lysine N-methyltransferase activity"/>
    <property type="evidence" value="ECO:0007669"/>
    <property type="project" value="TreeGrafter"/>
</dbReference>
<reference evidence="1 2" key="1">
    <citation type="submission" date="2019-09" db="EMBL/GenBank/DDBJ databases">
        <title>The hologenome of the rock-dwelling lichen Lasallia pustulata.</title>
        <authorList>
            <person name="Greshake Tzovaras B."/>
            <person name="Segers F."/>
            <person name="Bicker A."/>
            <person name="Dal Grande F."/>
            <person name="Otte J."/>
            <person name="Hankeln T."/>
            <person name="Schmitt I."/>
            <person name="Ebersberger I."/>
        </authorList>
    </citation>
    <scope>NUCLEOTIDE SEQUENCE [LARGE SCALE GENOMIC DNA]</scope>
    <source>
        <strain evidence="1">A1-1</strain>
    </source>
</reference>
<dbReference type="SUPFAM" id="SSF53335">
    <property type="entry name" value="S-adenosyl-L-methionine-dependent methyltransferases"/>
    <property type="match status" value="1"/>
</dbReference>
<keyword evidence="1" id="KW-0808">Transferase</keyword>
<dbReference type="PANTHER" id="PTHR12843">
    <property type="entry name" value="PROTEIN-LYSINE N-METHYLTRANSFERASE METTL10"/>
    <property type="match status" value="1"/>
</dbReference>
<dbReference type="OrthoDB" id="10069295at2759"/>
<name>A0A5M8PF93_9LECA</name>